<dbReference type="PANTHER" id="PTHR23351:SF24">
    <property type="entry name" value="ACTIVATING TRANSCRIPTION FACTOR 3-RELATED"/>
    <property type="match status" value="1"/>
</dbReference>
<dbReference type="Gene3D" id="1.20.5.170">
    <property type="match status" value="1"/>
</dbReference>
<evidence type="ECO:0000259" key="5">
    <source>
        <dbReference type="PROSITE" id="PS50217"/>
    </source>
</evidence>
<feature type="compositionally biased region" description="Basic and acidic residues" evidence="4">
    <location>
        <begin position="113"/>
        <end position="122"/>
    </location>
</feature>
<evidence type="ECO:0000313" key="7">
    <source>
        <dbReference type="Proteomes" id="UP001347796"/>
    </source>
</evidence>
<dbReference type="GO" id="GO:0000978">
    <property type="term" value="F:RNA polymerase II cis-regulatory region sequence-specific DNA binding"/>
    <property type="evidence" value="ECO:0007669"/>
    <property type="project" value="TreeGrafter"/>
</dbReference>
<dbReference type="InterPro" id="IPR046347">
    <property type="entry name" value="bZIP_sf"/>
</dbReference>
<dbReference type="GO" id="GO:0000981">
    <property type="term" value="F:DNA-binding transcription factor activity, RNA polymerase II-specific"/>
    <property type="evidence" value="ECO:0007669"/>
    <property type="project" value="TreeGrafter"/>
</dbReference>
<sequence>MVRVLCKPYSLPGCIERNKASEIIDSDQARRATQALQVQPNLTVHGDYPITSPPRCQSETDMSCDSDGDSLSSCSGGQSSIPMDERRAEVIQRRKERRRERNKLSAQAYRQRKREETQNQDKVVTDLEEQQKRLQEQVAKLEHEKVCVETFLRNCFHSVPWPVRNNDNNNNANMEQNTQMHCWHLKKHGDQVNGNMAVVPGCGTASARQEQNTMSVSNQMVVS</sequence>
<dbReference type="PROSITE" id="PS00036">
    <property type="entry name" value="BZIP_BASIC"/>
    <property type="match status" value="1"/>
</dbReference>
<accession>A0AAN8PX62</accession>
<dbReference type="PANTHER" id="PTHR23351">
    <property type="entry name" value="FOS TRANSCRIPTION FACTOR-RELATED"/>
    <property type="match status" value="1"/>
</dbReference>
<dbReference type="InterPro" id="IPR000837">
    <property type="entry name" value="AP-1"/>
</dbReference>
<dbReference type="Pfam" id="PF07716">
    <property type="entry name" value="bZIP_2"/>
    <property type="match status" value="1"/>
</dbReference>
<feature type="compositionally biased region" description="Low complexity" evidence="4">
    <location>
        <begin position="69"/>
        <end position="80"/>
    </location>
</feature>
<keyword evidence="3" id="KW-0804">Transcription</keyword>
<dbReference type="PROSITE" id="PS50217">
    <property type="entry name" value="BZIP"/>
    <property type="match status" value="1"/>
</dbReference>
<evidence type="ECO:0000313" key="6">
    <source>
        <dbReference type="EMBL" id="KAK6181031.1"/>
    </source>
</evidence>
<gene>
    <name evidence="6" type="ORF">SNE40_008975</name>
</gene>
<organism evidence="6 7">
    <name type="scientific">Patella caerulea</name>
    <name type="common">Rayed Mediterranean limpet</name>
    <dbReference type="NCBI Taxonomy" id="87958"/>
    <lineage>
        <taxon>Eukaryota</taxon>
        <taxon>Metazoa</taxon>
        <taxon>Spiralia</taxon>
        <taxon>Lophotrochozoa</taxon>
        <taxon>Mollusca</taxon>
        <taxon>Gastropoda</taxon>
        <taxon>Patellogastropoda</taxon>
        <taxon>Patelloidea</taxon>
        <taxon>Patellidae</taxon>
        <taxon>Patella</taxon>
    </lineage>
</organism>
<keyword evidence="2" id="KW-0238">DNA-binding</keyword>
<reference evidence="6 7" key="1">
    <citation type="submission" date="2024-01" db="EMBL/GenBank/DDBJ databases">
        <title>The genome of the rayed Mediterranean limpet Patella caerulea (Linnaeus, 1758).</title>
        <authorList>
            <person name="Anh-Thu Weber A."/>
            <person name="Halstead-Nussloch G."/>
        </authorList>
    </citation>
    <scope>NUCLEOTIDE SEQUENCE [LARGE SCALE GENOMIC DNA]</scope>
    <source>
        <strain evidence="6">AATW-2023a</strain>
        <tissue evidence="6">Whole specimen</tissue>
    </source>
</reference>
<feature type="region of interest" description="Disordered" evidence="4">
    <location>
        <begin position="43"/>
        <end position="122"/>
    </location>
</feature>
<dbReference type="Proteomes" id="UP001347796">
    <property type="component" value="Unassembled WGS sequence"/>
</dbReference>
<protein>
    <recommendedName>
        <fullName evidence="5">BZIP domain-containing protein</fullName>
    </recommendedName>
</protein>
<comment type="caution">
    <text evidence="6">The sequence shown here is derived from an EMBL/GenBank/DDBJ whole genome shotgun (WGS) entry which is preliminary data.</text>
</comment>
<keyword evidence="1" id="KW-0805">Transcription regulation</keyword>
<feature type="compositionally biased region" description="Basic and acidic residues" evidence="4">
    <location>
        <begin position="83"/>
        <end position="93"/>
    </location>
</feature>
<feature type="domain" description="BZIP" evidence="5">
    <location>
        <begin position="92"/>
        <end position="144"/>
    </location>
</feature>
<dbReference type="SUPFAM" id="SSF57959">
    <property type="entry name" value="Leucine zipper domain"/>
    <property type="match status" value="1"/>
</dbReference>
<name>A0AAN8PX62_PATCE</name>
<dbReference type="SMART" id="SM00338">
    <property type="entry name" value="BRLZ"/>
    <property type="match status" value="1"/>
</dbReference>
<evidence type="ECO:0000256" key="4">
    <source>
        <dbReference type="SAM" id="MobiDB-lite"/>
    </source>
</evidence>
<evidence type="ECO:0000256" key="2">
    <source>
        <dbReference type="ARBA" id="ARBA00023125"/>
    </source>
</evidence>
<dbReference type="GO" id="GO:0005634">
    <property type="term" value="C:nucleus"/>
    <property type="evidence" value="ECO:0007669"/>
    <property type="project" value="TreeGrafter"/>
</dbReference>
<dbReference type="AlphaFoldDB" id="A0AAN8PX62"/>
<dbReference type="InterPro" id="IPR004827">
    <property type="entry name" value="bZIP"/>
</dbReference>
<evidence type="ECO:0000256" key="3">
    <source>
        <dbReference type="ARBA" id="ARBA00023163"/>
    </source>
</evidence>
<proteinExistence type="predicted"/>
<keyword evidence="7" id="KW-1185">Reference proteome</keyword>
<evidence type="ECO:0000256" key="1">
    <source>
        <dbReference type="ARBA" id="ARBA00023015"/>
    </source>
</evidence>
<dbReference type="EMBL" id="JAZGQO010000007">
    <property type="protein sequence ID" value="KAK6181031.1"/>
    <property type="molecule type" value="Genomic_DNA"/>
</dbReference>